<evidence type="ECO:0000259" key="27">
    <source>
        <dbReference type="Pfam" id="PF12781"/>
    </source>
</evidence>
<feature type="domain" description="Dynein heavy chain coiled coil stalk" evidence="25">
    <location>
        <begin position="2580"/>
        <end position="2925"/>
    </location>
</feature>
<dbReference type="Gene3D" id="6.10.140.1060">
    <property type="match status" value="1"/>
</dbReference>
<dbReference type="Gene3D" id="1.10.8.710">
    <property type="match status" value="1"/>
</dbReference>
<keyword evidence="4" id="KW-0963">Cytoplasm</keyword>
<keyword evidence="5" id="KW-0493">Microtubule</keyword>
<evidence type="ECO:0000259" key="30">
    <source>
        <dbReference type="Pfam" id="PF18198"/>
    </source>
</evidence>
<dbReference type="InterPro" id="IPR035699">
    <property type="entry name" value="AAA_6"/>
</dbReference>
<evidence type="ECO:0000259" key="31">
    <source>
        <dbReference type="Pfam" id="PF18199"/>
    </source>
</evidence>
<evidence type="ECO:0000259" key="24">
    <source>
        <dbReference type="Pfam" id="PF12774"/>
    </source>
</evidence>
<dbReference type="FunFam" id="1.10.472.130:FF:000005">
    <property type="entry name" value="Dynein axonemal heavy chain 7"/>
    <property type="match status" value="1"/>
</dbReference>
<feature type="coiled-coil region" evidence="20">
    <location>
        <begin position="3168"/>
        <end position="3195"/>
    </location>
</feature>
<dbReference type="FunFam" id="1.20.1270.280:FF:000001">
    <property type="entry name" value="dynein heavy chain 7, axonemal"/>
    <property type="match status" value="1"/>
</dbReference>
<dbReference type="Pfam" id="PF12777">
    <property type="entry name" value="MT"/>
    <property type="match status" value="1"/>
</dbReference>
<dbReference type="InterPro" id="IPR026983">
    <property type="entry name" value="DHC"/>
</dbReference>
<dbReference type="FunFam" id="1.20.140.100:FF:000004">
    <property type="entry name" value="Dynein axonemal heavy chain 6"/>
    <property type="match status" value="1"/>
</dbReference>
<evidence type="ECO:0000259" key="26">
    <source>
        <dbReference type="Pfam" id="PF12780"/>
    </source>
</evidence>
<dbReference type="Gene3D" id="3.20.180.20">
    <property type="entry name" value="Dynein heavy chain, N-terminal domain 2"/>
    <property type="match status" value="1"/>
</dbReference>
<dbReference type="Pfam" id="PF03028">
    <property type="entry name" value="Dynein_heavy"/>
    <property type="match status" value="1"/>
</dbReference>
<gene>
    <name evidence="32" type="ORF">LOD99_28</name>
</gene>
<evidence type="ECO:0000259" key="23">
    <source>
        <dbReference type="Pfam" id="PF08393"/>
    </source>
</evidence>
<dbReference type="InterPro" id="IPR041466">
    <property type="entry name" value="Dynein_AAA5_ext"/>
</dbReference>
<dbReference type="FunFam" id="3.40.50.300:FF:000223">
    <property type="entry name" value="Dynein heavy chain 3, axonemal"/>
    <property type="match status" value="1"/>
</dbReference>
<dbReference type="GO" id="GO:0051959">
    <property type="term" value="F:dynein light intermediate chain binding"/>
    <property type="evidence" value="ECO:0007669"/>
    <property type="project" value="InterPro"/>
</dbReference>
<dbReference type="Proteomes" id="UP001165289">
    <property type="component" value="Unassembled WGS sequence"/>
</dbReference>
<reference evidence="32 33" key="1">
    <citation type="journal article" date="2023" name="BMC Biol.">
        <title>The compact genome of the sponge Oopsacas minuta (Hexactinellida) is lacking key metazoan core genes.</title>
        <authorList>
            <person name="Santini S."/>
            <person name="Schenkelaars Q."/>
            <person name="Jourda C."/>
            <person name="Duchesne M."/>
            <person name="Belahbib H."/>
            <person name="Rocher C."/>
            <person name="Selva M."/>
            <person name="Riesgo A."/>
            <person name="Vervoort M."/>
            <person name="Leys S.P."/>
            <person name="Kodjabachian L."/>
            <person name="Le Bivic A."/>
            <person name="Borchiellini C."/>
            <person name="Claverie J.M."/>
            <person name="Renard E."/>
        </authorList>
    </citation>
    <scope>NUCLEOTIDE SEQUENCE [LARGE SCALE GENOMIC DNA]</scope>
    <source>
        <strain evidence="32">SPO-2</strain>
    </source>
</reference>
<dbReference type="Pfam" id="PF08393">
    <property type="entry name" value="DHC_N2"/>
    <property type="match status" value="1"/>
</dbReference>
<dbReference type="InterPro" id="IPR024317">
    <property type="entry name" value="Dynein_heavy_chain_D4_dom"/>
</dbReference>
<dbReference type="InterPro" id="IPR041589">
    <property type="entry name" value="DNAH3_AAA_lid_1"/>
</dbReference>
<evidence type="ECO:0000256" key="6">
    <source>
        <dbReference type="ARBA" id="ARBA00022737"/>
    </source>
</evidence>
<dbReference type="InterPro" id="IPR013602">
    <property type="entry name" value="Dynein_heavy_linker"/>
</dbReference>
<dbReference type="InterPro" id="IPR035706">
    <property type="entry name" value="AAA_9"/>
</dbReference>
<evidence type="ECO:0000256" key="3">
    <source>
        <dbReference type="ARBA" id="ARBA00008887"/>
    </source>
</evidence>
<evidence type="ECO:0000256" key="12">
    <source>
        <dbReference type="ARBA" id="ARBA00023069"/>
    </source>
</evidence>
<evidence type="ECO:0000256" key="9">
    <source>
        <dbReference type="ARBA" id="ARBA00022846"/>
    </source>
</evidence>
<protein>
    <recommendedName>
        <fullName evidence="17">Dynein axonemal heavy chain 7</fullName>
    </recommendedName>
    <alternativeName>
        <fullName evidence="19">Axonemal beta dynein heavy chain 7</fullName>
    </alternativeName>
    <alternativeName>
        <fullName evidence="18">Ciliary dynein heavy chain 7</fullName>
    </alternativeName>
</protein>
<dbReference type="Pfam" id="PF18199">
    <property type="entry name" value="Dynein_C"/>
    <property type="match status" value="1"/>
</dbReference>
<comment type="subunit">
    <text evidence="16">The dynein complex consists of at least two heavy chains and a number of intermediate and light chains.</text>
</comment>
<evidence type="ECO:0000256" key="13">
    <source>
        <dbReference type="ARBA" id="ARBA00023175"/>
    </source>
</evidence>
<feature type="compositionally biased region" description="Basic and acidic residues" evidence="21">
    <location>
        <begin position="131"/>
        <end position="140"/>
    </location>
</feature>
<dbReference type="InterPro" id="IPR024743">
    <property type="entry name" value="Dynein_HC_stalk"/>
</dbReference>
<name>A0AAV7K9B9_9METZ</name>
<dbReference type="FunFam" id="1.20.920.20:FF:000006">
    <property type="entry name" value="Dynein, axonemal, heavy chain 6"/>
    <property type="match status" value="1"/>
</dbReference>
<keyword evidence="7" id="KW-0547">Nucleotide-binding</keyword>
<feature type="domain" description="Dynein heavy chain AAA module D4" evidence="26">
    <location>
        <begin position="2304"/>
        <end position="2566"/>
    </location>
</feature>
<keyword evidence="12" id="KW-0969">Cilium</keyword>
<evidence type="ECO:0000259" key="22">
    <source>
        <dbReference type="Pfam" id="PF03028"/>
    </source>
</evidence>
<dbReference type="FunFam" id="1.20.58.1120:FF:000005">
    <property type="entry name" value="Dynein, axonemal, heavy chain 12"/>
    <property type="match status" value="1"/>
</dbReference>
<comment type="similarity">
    <text evidence="3">Belongs to the dynein heavy chain family.</text>
</comment>
<dbReference type="FunFam" id="3.40.50.300:FF:002141">
    <property type="entry name" value="Dynein heavy chain"/>
    <property type="match status" value="1"/>
</dbReference>
<feature type="domain" description="Dynein heavy chain ATP-binding dynein motor region" evidence="27">
    <location>
        <begin position="2954"/>
        <end position="3175"/>
    </location>
</feature>
<feature type="region of interest" description="Disordered" evidence="21">
    <location>
        <begin position="112"/>
        <end position="140"/>
    </location>
</feature>
<organism evidence="32 33">
    <name type="scientific">Oopsacas minuta</name>
    <dbReference type="NCBI Taxonomy" id="111878"/>
    <lineage>
        <taxon>Eukaryota</taxon>
        <taxon>Metazoa</taxon>
        <taxon>Porifera</taxon>
        <taxon>Hexactinellida</taxon>
        <taxon>Hexasterophora</taxon>
        <taxon>Lyssacinosida</taxon>
        <taxon>Leucopsacidae</taxon>
        <taxon>Oopsacas</taxon>
    </lineage>
</organism>
<evidence type="ECO:0000256" key="5">
    <source>
        <dbReference type="ARBA" id="ARBA00022701"/>
    </source>
</evidence>
<evidence type="ECO:0000256" key="20">
    <source>
        <dbReference type="SAM" id="Coils"/>
    </source>
</evidence>
<dbReference type="Pfam" id="PF18198">
    <property type="entry name" value="AAA_lid_11"/>
    <property type="match status" value="1"/>
</dbReference>
<dbReference type="InterPro" id="IPR027417">
    <property type="entry name" value="P-loop_NTPase"/>
</dbReference>
<evidence type="ECO:0000256" key="17">
    <source>
        <dbReference type="ARBA" id="ARBA00071816"/>
    </source>
</evidence>
<keyword evidence="33" id="KW-1185">Reference proteome</keyword>
<evidence type="ECO:0000256" key="19">
    <source>
        <dbReference type="ARBA" id="ARBA00082102"/>
    </source>
</evidence>
<keyword evidence="13" id="KW-0505">Motor protein</keyword>
<evidence type="ECO:0000259" key="28">
    <source>
        <dbReference type="Pfam" id="PF17852"/>
    </source>
</evidence>
<dbReference type="FunFam" id="3.40.50.300:FF:000044">
    <property type="entry name" value="Dynein heavy chain 5, axonemal"/>
    <property type="match status" value="1"/>
</dbReference>
<dbReference type="GO" id="GO:0005524">
    <property type="term" value="F:ATP binding"/>
    <property type="evidence" value="ECO:0007669"/>
    <property type="project" value="UniProtKB-KW"/>
</dbReference>
<dbReference type="FunFam" id="1.20.920.30:FF:000002">
    <property type="entry name" value="Dynein axonemal heavy chain 3"/>
    <property type="match status" value="1"/>
</dbReference>
<dbReference type="EMBL" id="JAKMXF010000111">
    <property type="protein sequence ID" value="KAI6657280.1"/>
    <property type="molecule type" value="Genomic_DNA"/>
</dbReference>
<evidence type="ECO:0000256" key="15">
    <source>
        <dbReference type="ARBA" id="ARBA00023273"/>
    </source>
</evidence>
<dbReference type="Gene3D" id="1.10.287.2620">
    <property type="match status" value="1"/>
</dbReference>
<keyword evidence="14" id="KW-0206">Cytoskeleton</keyword>
<dbReference type="PROSITE" id="PS00018">
    <property type="entry name" value="EF_HAND_1"/>
    <property type="match status" value="1"/>
</dbReference>
<proteinExistence type="inferred from homology"/>
<evidence type="ECO:0000256" key="10">
    <source>
        <dbReference type="ARBA" id="ARBA00023017"/>
    </source>
</evidence>
<dbReference type="GO" id="GO:0031514">
    <property type="term" value="C:motile cilium"/>
    <property type="evidence" value="ECO:0007669"/>
    <property type="project" value="UniProtKB-SubCell"/>
</dbReference>
<evidence type="ECO:0000313" key="32">
    <source>
        <dbReference type="EMBL" id="KAI6657280.1"/>
    </source>
</evidence>
<evidence type="ECO:0000256" key="21">
    <source>
        <dbReference type="SAM" id="MobiDB-lite"/>
    </source>
</evidence>
<evidence type="ECO:0000259" key="25">
    <source>
        <dbReference type="Pfam" id="PF12777"/>
    </source>
</evidence>
<dbReference type="InterPro" id="IPR043157">
    <property type="entry name" value="Dynein_AAA1S"/>
</dbReference>
<dbReference type="PANTHER" id="PTHR22878:SF66">
    <property type="entry name" value="DYNEIN AXONEMAL HEAVY CHAIN 7"/>
    <property type="match status" value="1"/>
</dbReference>
<feature type="coiled-coil region" evidence="20">
    <location>
        <begin position="665"/>
        <end position="725"/>
    </location>
</feature>
<evidence type="ECO:0000259" key="29">
    <source>
        <dbReference type="Pfam" id="PF17857"/>
    </source>
</evidence>
<feature type="domain" description="Dynein heavy chain 3 AAA+ lid" evidence="29">
    <location>
        <begin position="2145"/>
        <end position="2241"/>
    </location>
</feature>
<evidence type="ECO:0000313" key="33">
    <source>
        <dbReference type="Proteomes" id="UP001165289"/>
    </source>
</evidence>
<keyword evidence="15" id="KW-0966">Cell projection</keyword>
<evidence type="ECO:0000256" key="18">
    <source>
        <dbReference type="ARBA" id="ARBA00078543"/>
    </source>
</evidence>
<evidence type="ECO:0000256" key="1">
    <source>
        <dbReference type="ARBA" id="ARBA00004230"/>
    </source>
</evidence>
<feature type="domain" description="Dynein heavy chain linker" evidence="23">
    <location>
        <begin position="741"/>
        <end position="1145"/>
    </location>
</feature>
<feature type="compositionally biased region" description="Polar residues" evidence="21">
    <location>
        <begin position="47"/>
        <end position="62"/>
    </location>
</feature>
<dbReference type="FunFam" id="1.10.8.1220:FF:000001">
    <property type="entry name" value="Dynein axonemal heavy chain 5"/>
    <property type="match status" value="1"/>
</dbReference>
<dbReference type="Gene3D" id="1.20.920.20">
    <property type="match status" value="1"/>
</dbReference>
<dbReference type="InterPro" id="IPR042222">
    <property type="entry name" value="Dynein_2_N"/>
</dbReference>
<dbReference type="Gene3D" id="1.10.8.1220">
    <property type="match status" value="1"/>
</dbReference>
<dbReference type="Gene3D" id="1.20.58.1120">
    <property type="match status" value="1"/>
</dbReference>
<dbReference type="GO" id="GO:0008569">
    <property type="term" value="F:minus-end-directed microtubule motor activity"/>
    <property type="evidence" value="ECO:0007669"/>
    <property type="project" value="InterPro"/>
</dbReference>
<sequence>METNSYARMRNKRPEAMVKFLPTLQETRAKPSWLQAPPPFKELSPVRPSTQALSGITANGRVSSAEKKSGNGKRHARTKTWESSSHASVKKLSKSVEEREKFRRALVEMILSNGQEDVPDPDSIQTGAEGLSDRHSQSPTSAEKDLLRYYYYIHHGIDTEHVAPLEESSLTNTLNRIIPTLKLGEDQLINNLSDEMRDNYLLSVKKSIVDFVLRDPRANIQAKVVNIPSHRKELAIVPKPWEKAFTSNGIQIQRDLHLTNPTLAAVLNLWYQNFSNLRMVDPRDLCEQKEAYELKGFQAMIYKCLEKSKEVLLKQWLPEIQNIFYLANKKKQVPVDNLEGFFNAVGAIMTSQLRELALNSISDYHKMFCPDQNSYSLLHFPGFIIRTVLFNTNVKFEPDQDGFELVILNVIDLMLESVAAIPRVESKLFASEENTTRKNKATLKVTIDSNLLKDTKNSLRNFVHTQMQGPTNHLKTFDFYQFLISQECDTNIEEFLAKETAFDRLIGKVEEYKEYYQDLQYKYVRVVQSGIFELHLEDMIRKLAKRSDNVCNKLLLTMCKNNIGDNKSLLEEYKELAEKAMKTPADTEELIQLDEYITKQRDSGIKELESRLQDSVKRVKFLIDHCEIPRHEINMNSELFTYPSRMQAIFTEHDEIMQDTRDQYQNNLRTRREQFQKELEGYAKQVEEFSTFGDLTQISMYEKKARALKQKLEDAQTTIEQFAAEEDAFEWDRTKYPLRSKLANNLTPYFTLYDLIVGFKTKHDKWLHGELSDVDPDQVEEDVGMFTRGLYKMEKTFSENPTVQAMATSIKKDISDFKEYLPLIGAVCNSGLRQRHWEKMSAIAGRDLTPEEGTNVANYIAMGLEKYLEQFEAISETAKREASLENTLNKMIEEWKDVVFNMLEYRDTGTKILTSIDDIQNLLDDHIVKTQTMRGSPFIKPFEEEIKVWENKLLLMQEILDEWLKVQATWLYLEPIFSSPDIIAQMPEEGKRFMKVDKVWRDTMKKTTEDPHCLAVIEIDKMLDNMKLNNALLELILKGLNEYLEKKRLYFARFFFLSNDELLEILSETKDPTRVQPHLKKCFEGISKLTFTEDLEITHICSSEKEVVKLDDVINTAKARGQVEKWLLEIESDMVRSIHTIIQKALVAYPESVRVEWVVSWPGQIVLCISQYYWTQAVHLAIRSGQDALEAYLQVNNDQISGIVQLVRGKLSKQNRTTLGALVVLDVHSRDVLANLVQLKVKREDDFSWLSQMRYYWEDENMITRMINSSLPYGYEYLGNTGRLVITPLTDRCYRTLFGALHLHLGGAPEGPAGTGKTETVKDLAKAVAKQCVVFNCSDGLDYLALGKFFKGLASCGAWSCFDEFNRIDLEVLSVVAQQILTIQRGILSGVRTFLFEGTEIKLDPTCAVFITMNPGYAGRSELPDNLKALFRTVAMMVPDYGMIAEIMLYSCGFVNARPLSVKIVATYRLCSEQLSSQCHYDYGMRAVKSVLTAAANLKLKYPDENEDVLLLRSINDVNLPKFLSHDLPLFKGITSDLFPGVELPEADYKVMEIAMINACKRMNLQPSKFFCEKILQIYEMMIVRHGFMIVGEPFGGKTAAFRVLAEVLGELNEKGLMEENKVQITILNPKAVTMGQLYGSFDPISHEWSDGVLAVSYRAFAMSQTPDRKWLIFDGPVDAIWIENMNTVLDDNMKLCLMSGEIIQLASTTNLIFVPMDLEVASPATVSRCGMIYMEPHMLGWQPLLESWLNSLSFPREQGSEEPRFHLSEENKEDMRKLYKHMLTPCLSYLRKGGVKEISPTTDSNISKSLMNLQECLLDPFKNKSTIDGLSDLQQLAWIQGSFLFSFIWSICASVDLKGRTGFDELFRLLLKGALSKEIQDSHYIIESVGDLPRPWVCPLLPTEKSIYEYKFEFEGDGRWIPWATFIEDSPPISRDSQFNNIIVPTIDTVRYSYMLDLLIKHEKPALICGPTGTGKSVYVMDFLLNNLPKESYMPLPVNFSAQTTANQTQNIILSKLDKRRKGMFGPPLGKKTIVFVDDLNMPAREVYGAQPPIELLRQWLEYGNWYDLKDNTSMKLIDVLLVTSMGPSGGGRNQITPRFLRHLNLMSIMDFDNATLTGIFSAITDWHFSDGFTLEVKALTPSLVQATLDVFKNAMANLLPTPTKSHYLFNLRDFSRVIQGITLSTPQTINTVNGILNLWLHEVLRVFYDRLVMDSDIEWIVGYLKECLKNNFNITMDELCKNLDSNDDGIVEADDLRSLLFCDFVDPKSESKFYLEVKNLDKLRAVVEDKLDEYNNMSKKPMNLVLFRFAIEHVSRISRILKQPRGHALLVGVGGSGRQSLTRLAAYMADYDLFQVEITKGYTSVEWREDLKKILRQGGEGSTSSVFLFTDTQIKEESFLEDVNNLLNTGDVPNLFAADEKQEICDKMRAIDKQRERNKQTDGTALSLYNMFVDRVRDQLHIVLAMSPIGDPFRNRLRKFPSLVNCCTIDWFQSWPADALQVVAQRFLEDVELPDDVRDSCVEMCRIFHMSTRELSEEYLAILRRHNYVTPTSYLELISTFKVLLEKKRNEVMKMKKRYEVGLEKLESASEQVSTMQKELEALQPKLKVASEEVARMMIVIEKESKEVAQQEKVVKADEAVANQQASAAQAIKDECDSDLAEAIPILNAALAALNTLTPADISLVRTMNNPPYGIKLVMEAICILKGVKPDRIPDPAGTGKKVEDYWTPSKRVLGDMGFLKSLKEYDKDNVPTAIVKKIRSTYTANEDFDPEKIKTASTAAEGLCRWVCAIEKYDLVAKVVAPKKEKLKVANAELEVAMKSLRTKQASLKAVQDKLAALQSQYEDNVKRKEELETQVANCSEKLDRAEKLIGGLGGERRRWSSTAKELAISYNNLTGDILVSSGIVAYLGAFTTAFRQKQAKRWLQECKNKNIPCTETMSLTSVLGEAVTIRQWIISGLPSDNFSIENGIVISNARRWPLIIDPQGQANKWIKNMEKSKNLHVIKLTDPDFVRTLENCIQFGTPVLLENIGEELDPILEPLLLKQTFKQGGTLCIRLGDSTIEFSKDFRFYMTTKLRNPHYMPETSVKVTLLNFMITSEGLQDQLLGIVVAKERPELEEEKNQLIIQSATNKKQLKEIEDKILEVLSKSEGNILEDSSAIEVLSSSKALANEIQEKQEIADETEKKIDEARMGYQPIAIHSSVLFFTISDLANIEPMYQYSLPWFVNLYNNAIENAERSDDVVVRLKHLEDHFTYSLYCNVCRSLFEKDKLLFSFTLVINLLKHRDGIIEDEWRFILTGGIGLENPHTNPCKWLPAKSWDEICRLDDVTKFKGIRPKFRAQAKAWEEYYDSLEPQTAKMPEEWDKKLNEFQKMVILRCIRPDKVIPGVQNFVSSNINKKFIEPPPFNLPQAFADSHSCAPLIFVLSPGGDPMSALLKFAEDQGFGGSKLASLSLGQGQGPIAMKMLEKAMREGSWVVLQNCHLAVSYMPILEKFCEELDPNTVHPEFRLWLTSYPSNHFPVSVLQNGVKMTNEPPKGLKANILRSYLNDPISDMEFFSNCKNEVAWKKLLFGLCFFHALVQERRKFGALGWNIPYEFNETDLRISVKQLQMFLNEYDEVQFDALSYLTGQCNYGGRVTDDWDRRTLVCILNKFYSKDILDIEKYKFSTSGTYYAPSTGDYMSYVEYARSLPINPEPEVFGMHANADITKDQQETGLLFDSIMLTQARASSGGRKSADEIVDEVAADILSKVPKVFDTEMALRKYPTTYTQSMNTVLVQEMVRFNRLIEVVISSLSNIRKAIKGLVVMSVELEKVVTAILSGKIPALWKSKSYPSLKPLGSYILDLVARLTMLQNWYDHGPPIVFWVSGFFFTQAFLTGAQQNYARKYTIPIDLLGFDFDILEDRDYRKPPEDGVYVKGLFLDGARWDRKTKLLGESVPKALYDPMPVILLKPMKRVSIPNKQTYNSPVYKTSDRRGVLSTTGHSTNYVMAIKLPTDREEKHWIGRGVALLCQLDN</sequence>
<evidence type="ECO:0000256" key="16">
    <source>
        <dbReference type="ARBA" id="ARBA00062885"/>
    </source>
</evidence>
<dbReference type="Gene3D" id="1.10.8.720">
    <property type="entry name" value="Region D6 of dynein motor"/>
    <property type="match status" value="1"/>
</dbReference>
<dbReference type="FunFam" id="3.40.50.300:FF:000362">
    <property type="entry name" value="Dynein, axonemal, heavy chain 6"/>
    <property type="match status" value="1"/>
</dbReference>
<dbReference type="GO" id="GO:0005858">
    <property type="term" value="C:axonemal dynein complex"/>
    <property type="evidence" value="ECO:0007669"/>
    <property type="project" value="UniProtKB-ARBA"/>
</dbReference>
<dbReference type="FunFam" id="1.10.8.710:FF:000004">
    <property type="entry name" value="Dynein axonemal heavy chain 6"/>
    <property type="match status" value="1"/>
</dbReference>
<keyword evidence="8" id="KW-0067">ATP-binding</keyword>
<evidence type="ECO:0000256" key="7">
    <source>
        <dbReference type="ARBA" id="ARBA00022741"/>
    </source>
</evidence>
<feature type="domain" description="Dynein heavy chain region D6 P-loop" evidence="22">
    <location>
        <begin position="3419"/>
        <end position="3533"/>
    </location>
</feature>
<feature type="domain" description="Dynein heavy chain AAA lid" evidence="30">
    <location>
        <begin position="3568"/>
        <end position="3707"/>
    </location>
</feature>
<dbReference type="Gene3D" id="3.40.50.300">
    <property type="entry name" value="P-loop containing nucleotide triphosphate hydrolases"/>
    <property type="match status" value="5"/>
</dbReference>
<comment type="caution">
    <text evidence="32">The sequence shown here is derived from an EMBL/GenBank/DDBJ whole genome shotgun (WGS) entry which is preliminary data.</text>
</comment>
<dbReference type="GO" id="GO:0005874">
    <property type="term" value="C:microtubule"/>
    <property type="evidence" value="ECO:0007669"/>
    <property type="project" value="UniProtKB-KW"/>
</dbReference>
<dbReference type="FunFam" id="3.40.50.300:FF:001328">
    <property type="entry name" value="Dynein heavy chain 6, axonemal"/>
    <property type="match status" value="1"/>
</dbReference>
<keyword evidence="9" id="KW-0282">Flagellum</keyword>
<keyword evidence="6" id="KW-0677">Repeat</keyword>
<dbReference type="FunFam" id="3.10.490.20:FF:000001">
    <property type="entry name" value="dynein heavy chain 7, axonemal"/>
    <property type="match status" value="1"/>
</dbReference>
<dbReference type="Pfam" id="PF12781">
    <property type="entry name" value="AAA_9"/>
    <property type="match status" value="1"/>
</dbReference>
<dbReference type="InterPro" id="IPR043160">
    <property type="entry name" value="Dynein_C_barrel"/>
</dbReference>
<evidence type="ECO:0000256" key="8">
    <source>
        <dbReference type="ARBA" id="ARBA00022840"/>
    </source>
</evidence>
<dbReference type="Gene3D" id="1.20.920.30">
    <property type="match status" value="1"/>
</dbReference>
<dbReference type="Gene3D" id="1.10.472.130">
    <property type="match status" value="1"/>
</dbReference>
<feature type="domain" description="Dynein heavy chain AAA 5 extension" evidence="28">
    <location>
        <begin position="1777"/>
        <end position="1925"/>
    </location>
</feature>
<dbReference type="Pfam" id="PF12780">
    <property type="entry name" value="AAA_8"/>
    <property type="match status" value="1"/>
</dbReference>
<dbReference type="Pfam" id="PF17857">
    <property type="entry name" value="AAA_lid_1"/>
    <property type="match status" value="1"/>
</dbReference>
<feature type="domain" description="Dynein heavy chain hydrolytic ATP-binding dynein motor region" evidence="24">
    <location>
        <begin position="1273"/>
        <end position="1599"/>
    </location>
</feature>
<evidence type="ECO:0000256" key="2">
    <source>
        <dbReference type="ARBA" id="ARBA00004430"/>
    </source>
</evidence>
<dbReference type="SUPFAM" id="SSF52540">
    <property type="entry name" value="P-loop containing nucleoside triphosphate hydrolases"/>
    <property type="match status" value="4"/>
</dbReference>
<dbReference type="Pfam" id="PF17852">
    <property type="entry name" value="Dynein_AAA_lid"/>
    <property type="match status" value="1"/>
</dbReference>
<feature type="coiled-coil region" evidence="20">
    <location>
        <begin position="2807"/>
        <end position="2872"/>
    </location>
</feature>
<evidence type="ECO:0000256" key="14">
    <source>
        <dbReference type="ARBA" id="ARBA00023212"/>
    </source>
</evidence>
<dbReference type="PANTHER" id="PTHR22878">
    <property type="entry name" value="DYNEIN HEAVY CHAIN 6, AXONEMAL-LIKE-RELATED"/>
    <property type="match status" value="1"/>
</dbReference>
<dbReference type="Gene3D" id="3.10.490.20">
    <property type="match status" value="1"/>
</dbReference>
<dbReference type="InterPro" id="IPR041228">
    <property type="entry name" value="Dynein_C"/>
</dbReference>
<dbReference type="GO" id="GO:0003341">
    <property type="term" value="P:cilium movement"/>
    <property type="evidence" value="ECO:0007669"/>
    <property type="project" value="UniProtKB-ARBA"/>
</dbReference>
<dbReference type="GO" id="GO:0045505">
    <property type="term" value="F:dynein intermediate chain binding"/>
    <property type="evidence" value="ECO:0007669"/>
    <property type="project" value="InterPro"/>
</dbReference>
<dbReference type="Pfam" id="PF12775">
    <property type="entry name" value="AAA_7"/>
    <property type="match status" value="1"/>
</dbReference>
<dbReference type="Gene3D" id="1.20.140.100">
    <property type="entry name" value="Dynein heavy chain, N-terminal domain 2"/>
    <property type="match status" value="1"/>
</dbReference>
<dbReference type="InterPro" id="IPR042228">
    <property type="entry name" value="Dynein_linker_3"/>
</dbReference>
<dbReference type="Pfam" id="PF12774">
    <property type="entry name" value="AAA_6"/>
    <property type="match status" value="1"/>
</dbReference>
<keyword evidence="10" id="KW-0243">Dynein</keyword>
<feature type="domain" description="Dynein heavy chain C-terminal" evidence="31">
    <location>
        <begin position="3713"/>
        <end position="4013"/>
    </location>
</feature>
<dbReference type="InterPro" id="IPR041658">
    <property type="entry name" value="AAA_lid_11"/>
</dbReference>
<evidence type="ECO:0000256" key="11">
    <source>
        <dbReference type="ARBA" id="ARBA00023054"/>
    </source>
</evidence>
<dbReference type="InterPro" id="IPR004273">
    <property type="entry name" value="Dynein_heavy_D6_P-loop"/>
</dbReference>
<evidence type="ECO:0000256" key="4">
    <source>
        <dbReference type="ARBA" id="ARBA00022490"/>
    </source>
</evidence>
<dbReference type="FunFam" id="1.10.287.2620:FF:000002">
    <property type="entry name" value="Dynein heavy chain 2, axonemal"/>
    <property type="match status" value="1"/>
</dbReference>
<dbReference type="FunFam" id="1.10.8.720:FF:000001">
    <property type="entry name" value="dynein heavy chain 7, axonemal"/>
    <property type="match status" value="1"/>
</dbReference>
<comment type="subcellular location">
    <subcellularLocation>
        <location evidence="1">Cell projection</location>
        <location evidence="1">Cilium</location>
        <location evidence="1">Flagellum</location>
    </subcellularLocation>
    <subcellularLocation>
        <location evidence="2">Cytoplasm</location>
        <location evidence="2">Cytoskeleton</location>
        <location evidence="2">Cilium axoneme</location>
    </subcellularLocation>
</comment>
<dbReference type="Gene3D" id="1.20.1270.280">
    <property type="match status" value="1"/>
</dbReference>
<dbReference type="InterPro" id="IPR042219">
    <property type="entry name" value="AAA_lid_11_sf"/>
</dbReference>
<accession>A0AAV7K9B9</accession>
<dbReference type="FunFam" id="3.20.180.20:FF:000003">
    <property type="entry name" value="Dynein heavy chain 12, axonemal"/>
    <property type="match status" value="1"/>
</dbReference>
<keyword evidence="11 20" id="KW-0175">Coiled coil</keyword>
<dbReference type="InterPro" id="IPR018247">
    <property type="entry name" value="EF_Hand_1_Ca_BS"/>
</dbReference>
<feature type="region of interest" description="Disordered" evidence="21">
    <location>
        <begin position="30"/>
        <end position="95"/>
    </location>
</feature>